<dbReference type="Proteomes" id="UP000244722">
    <property type="component" value="Unassembled WGS sequence"/>
</dbReference>
<dbReference type="OrthoDB" id="5422667at2759"/>
<evidence type="ECO:0000313" key="3">
    <source>
        <dbReference type="Proteomes" id="UP000244722"/>
    </source>
</evidence>
<dbReference type="EMBL" id="NESQ01000119">
    <property type="protein sequence ID" value="PUU78440.1"/>
    <property type="molecule type" value="Genomic_DNA"/>
</dbReference>
<feature type="compositionally biased region" description="Basic and acidic residues" evidence="1">
    <location>
        <begin position="228"/>
        <end position="237"/>
    </location>
</feature>
<feature type="region of interest" description="Disordered" evidence="1">
    <location>
        <begin position="358"/>
        <end position="449"/>
    </location>
</feature>
<feature type="compositionally biased region" description="Polar residues" evidence="1">
    <location>
        <begin position="412"/>
        <end position="425"/>
    </location>
</feature>
<protein>
    <submittedName>
        <fullName evidence="2">Uncharacterized protein</fullName>
    </submittedName>
</protein>
<feature type="compositionally biased region" description="Basic residues" evidence="1">
    <location>
        <begin position="126"/>
        <end position="136"/>
    </location>
</feature>
<evidence type="ECO:0000313" key="2">
    <source>
        <dbReference type="EMBL" id="PUU78440.1"/>
    </source>
</evidence>
<dbReference type="AlphaFoldDB" id="A0A2T6ZSG4"/>
<feature type="compositionally biased region" description="Basic and acidic residues" evidence="1">
    <location>
        <begin position="29"/>
        <end position="38"/>
    </location>
</feature>
<feature type="compositionally biased region" description="Basic residues" evidence="1">
    <location>
        <begin position="97"/>
        <end position="106"/>
    </location>
</feature>
<feature type="compositionally biased region" description="Low complexity" evidence="1">
    <location>
        <begin position="365"/>
        <end position="374"/>
    </location>
</feature>
<organism evidence="2 3">
    <name type="scientific">Tuber borchii</name>
    <name type="common">White truffle</name>
    <dbReference type="NCBI Taxonomy" id="42251"/>
    <lineage>
        <taxon>Eukaryota</taxon>
        <taxon>Fungi</taxon>
        <taxon>Dikarya</taxon>
        <taxon>Ascomycota</taxon>
        <taxon>Pezizomycotina</taxon>
        <taxon>Pezizomycetes</taxon>
        <taxon>Pezizales</taxon>
        <taxon>Tuberaceae</taxon>
        <taxon>Tuber</taxon>
    </lineage>
</organism>
<feature type="region of interest" description="Disordered" evidence="1">
    <location>
        <begin position="96"/>
        <end position="293"/>
    </location>
</feature>
<name>A0A2T6ZSG4_TUBBO</name>
<gene>
    <name evidence="2" type="ORF">B9Z19DRAFT_983184</name>
</gene>
<sequence length="449" mass="47332">MESSPLSSPPIEESSTGPPPSAAQIETSEAGRRSDTSRVARSSRAAKRSVTDGSIDTGGFGRVASEWRVAKGRSKTIHNVITLSDDEDHLVQAIPEKKKKAVRQRKSAIISEGTKKGAKGDTAATKKGKGKGKGRGKAVVNDSEDDAAFSDEAAAQRSIPSPSGAAAGGIAAVHSKPTSSRRRPGDQVMVAVAIESPSKPAQKRKSTTRNAEEVTPPTGTLDPNPDLFYEKPQHDYESAPSSPKPVVPAKRATSGASAGRRKKKAKQELEDEDGNWDEEPKRTTKKAAVKSKRAKKVLDAAVEATAVIEDKTEVEAPSPKSAVKGRADKTKVAGRLPVEEVVEQSLEEVEEAPAPLKIARKSKTTKGATTAGASNTEDSEGILDPTETAAGAKSPVAETETTPAPPERKSATPVSSLKKTPTTTPGRVPFRVGLSRKSRIPSLLRGFRK</sequence>
<evidence type="ECO:0000256" key="1">
    <source>
        <dbReference type="SAM" id="MobiDB-lite"/>
    </source>
</evidence>
<accession>A0A2T6ZSG4</accession>
<keyword evidence="3" id="KW-1185">Reference proteome</keyword>
<proteinExistence type="predicted"/>
<feature type="compositionally biased region" description="Basic residues" evidence="1">
    <location>
        <begin position="283"/>
        <end position="293"/>
    </location>
</feature>
<feature type="compositionally biased region" description="Low complexity" evidence="1">
    <location>
        <begin position="1"/>
        <end position="15"/>
    </location>
</feature>
<reference evidence="2 3" key="1">
    <citation type="submission" date="2017-04" db="EMBL/GenBank/DDBJ databases">
        <title>Draft genome sequence of Tuber borchii Vittad., a whitish edible truffle.</title>
        <authorList>
            <consortium name="DOE Joint Genome Institute"/>
            <person name="Murat C."/>
            <person name="Kuo A."/>
            <person name="Barry K.W."/>
            <person name="Clum A."/>
            <person name="Dockter R.B."/>
            <person name="Fauchery L."/>
            <person name="Iotti M."/>
            <person name="Kohler A."/>
            <person name="Labutti K."/>
            <person name="Lindquist E.A."/>
            <person name="Lipzen A."/>
            <person name="Ohm R.A."/>
            <person name="Wang M."/>
            <person name="Grigoriev I.V."/>
            <person name="Zambonelli A."/>
            <person name="Martin F.M."/>
        </authorList>
    </citation>
    <scope>NUCLEOTIDE SEQUENCE [LARGE SCALE GENOMIC DNA]</scope>
    <source>
        <strain evidence="2 3">Tbo3840</strain>
    </source>
</reference>
<feature type="region of interest" description="Disordered" evidence="1">
    <location>
        <begin position="1"/>
        <end position="63"/>
    </location>
</feature>
<feature type="region of interest" description="Disordered" evidence="1">
    <location>
        <begin position="309"/>
        <end position="331"/>
    </location>
</feature>
<feature type="compositionally biased region" description="Low complexity" evidence="1">
    <location>
        <begin position="247"/>
        <end position="258"/>
    </location>
</feature>
<comment type="caution">
    <text evidence="2">The sequence shown here is derived from an EMBL/GenBank/DDBJ whole genome shotgun (WGS) entry which is preliminary data.</text>
</comment>
<feature type="compositionally biased region" description="Low complexity" evidence="1">
    <location>
        <begin position="150"/>
        <end position="172"/>
    </location>
</feature>